<dbReference type="AlphaFoldDB" id="A0A974P479"/>
<name>A0A974P479_9CAUL</name>
<accession>A0A974P479</accession>
<dbReference type="EMBL" id="CP068570">
    <property type="protein sequence ID" value="QQZ50724.1"/>
    <property type="molecule type" value="Genomic_DNA"/>
</dbReference>
<gene>
    <name evidence="2" type="ORF">JKL49_04825</name>
</gene>
<keyword evidence="1" id="KW-0472">Membrane</keyword>
<protein>
    <submittedName>
        <fullName evidence="2">Uncharacterized protein</fullName>
    </submittedName>
</protein>
<keyword evidence="1" id="KW-0812">Transmembrane</keyword>
<reference evidence="2" key="1">
    <citation type="submission" date="2021-01" db="EMBL/GenBank/DDBJ databases">
        <title>Genome sequence of Phenylobacterium sp. 20VBR1 isolated from a valley glaceir, Ny-Alesund, Svalbard.</title>
        <authorList>
            <person name="Thomas F.A."/>
            <person name="Krishnan K.P."/>
            <person name="Sinha R.K."/>
        </authorList>
    </citation>
    <scope>NUCLEOTIDE SEQUENCE</scope>
    <source>
        <strain evidence="2">20VBR1</strain>
    </source>
</reference>
<evidence type="ECO:0000313" key="2">
    <source>
        <dbReference type="EMBL" id="QQZ50724.1"/>
    </source>
</evidence>
<organism evidence="2">
    <name type="scientific">Phenylobacterium glaciei</name>
    <dbReference type="NCBI Taxonomy" id="2803784"/>
    <lineage>
        <taxon>Bacteria</taxon>
        <taxon>Pseudomonadati</taxon>
        <taxon>Pseudomonadota</taxon>
        <taxon>Alphaproteobacteria</taxon>
        <taxon>Caulobacterales</taxon>
        <taxon>Caulobacteraceae</taxon>
        <taxon>Phenylobacterium</taxon>
    </lineage>
</organism>
<feature type="transmembrane region" description="Helical" evidence="1">
    <location>
        <begin position="6"/>
        <end position="31"/>
    </location>
</feature>
<proteinExistence type="predicted"/>
<dbReference type="PROSITE" id="PS51257">
    <property type="entry name" value="PROKAR_LIPOPROTEIN"/>
    <property type="match status" value="1"/>
</dbReference>
<keyword evidence="1" id="KW-1133">Transmembrane helix</keyword>
<evidence type="ECO:0000256" key="1">
    <source>
        <dbReference type="SAM" id="Phobius"/>
    </source>
</evidence>
<sequence length="47" mass="4852">MFLKGVLMTTVHGLGAAVLVVAILGAGCTTMTSPRDRIVKREAPAPT</sequence>